<dbReference type="AlphaFoldDB" id="A0A9P4P545"/>
<accession>A0A9P4P545</accession>
<evidence type="ECO:0000313" key="1">
    <source>
        <dbReference type="EMBL" id="KAF2437477.1"/>
    </source>
</evidence>
<proteinExistence type="predicted"/>
<sequence length="488" mass="55851">MALVAREFRLTNNQKSSWRLELGPWKGLREFHDHVYWTRGWIFQEMFLSEHLVFMCQEVFITVQQLKILYSALYRFERSRETYAKRWIENWYNFSMVQLSLLWKTRSLETRSDQMGMLQRILVLTTKLRVSDPRDKIYSLIALAELQETLKPDYSIPARSLYISTCNELLGFENGLNFLAMGRMPTLDQHLTTNPKVSSWVPNWHAVSQHAGSNPTLELFLQGDHYKAADTLNGSPLILESPYGAYLAVHGFVVDTVQSVHTAAAHDDVGDQLMAHIISILNSPNKKELELPVLQVACRTLTGDAVGDIRIPCLDPSSFIDLGFAFVDLVAGEHRTTLEKQPFHVSPFYDIFPGGLNQKTMGIAVSEHFLGSTWIPRYRNPERIRSISPTEQLLRIDTRKAEFMERGLSCMRLRTVIRSSKGYFGHAPLDTKVGDQICIFKGCAFPVILRKQPHYVYVGPCFLLGFMDGEIVGMAERGEVQEERFVIH</sequence>
<comment type="caution">
    <text evidence="1">The sequence shown here is derived from an EMBL/GenBank/DDBJ whole genome shotgun (WGS) entry which is preliminary data.</text>
</comment>
<dbReference type="Pfam" id="PF26639">
    <property type="entry name" value="Het-6_barrel"/>
    <property type="match status" value="1"/>
</dbReference>
<dbReference type="PANTHER" id="PTHR24148:SF73">
    <property type="entry name" value="HET DOMAIN PROTEIN (AFU_ORTHOLOGUE AFUA_8G01020)"/>
    <property type="match status" value="1"/>
</dbReference>
<dbReference type="EMBL" id="MU001516">
    <property type="protein sequence ID" value="KAF2437477.1"/>
    <property type="molecule type" value="Genomic_DNA"/>
</dbReference>
<dbReference type="InterPro" id="IPR052895">
    <property type="entry name" value="HetReg/Transcr_Mod"/>
</dbReference>
<organism evidence="1 2">
    <name type="scientific">Karstenula rhodostoma CBS 690.94</name>
    <dbReference type="NCBI Taxonomy" id="1392251"/>
    <lineage>
        <taxon>Eukaryota</taxon>
        <taxon>Fungi</taxon>
        <taxon>Dikarya</taxon>
        <taxon>Ascomycota</taxon>
        <taxon>Pezizomycotina</taxon>
        <taxon>Dothideomycetes</taxon>
        <taxon>Pleosporomycetidae</taxon>
        <taxon>Pleosporales</taxon>
        <taxon>Massarineae</taxon>
        <taxon>Didymosphaeriaceae</taxon>
        <taxon>Karstenula</taxon>
    </lineage>
</organism>
<dbReference type="PANTHER" id="PTHR24148">
    <property type="entry name" value="ANKYRIN REPEAT DOMAIN-CONTAINING PROTEIN 39 HOMOLOG-RELATED"/>
    <property type="match status" value="1"/>
</dbReference>
<keyword evidence="2" id="KW-1185">Reference proteome</keyword>
<protein>
    <recommendedName>
        <fullName evidence="3">Heterokaryon incompatibility domain-containing protein</fullName>
    </recommendedName>
</protein>
<dbReference type="OrthoDB" id="5386682at2759"/>
<evidence type="ECO:0008006" key="3">
    <source>
        <dbReference type="Google" id="ProtNLM"/>
    </source>
</evidence>
<reference evidence="1" key="1">
    <citation type="journal article" date="2020" name="Stud. Mycol.">
        <title>101 Dothideomycetes genomes: a test case for predicting lifestyles and emergence of pathogens.</title>
        <authorList>
            <person name="Haridas S."/>
            <person name="Albert R."/>
            <person name="Binder M."/>
            <person name="Bloem J."/>
            <person name="Labutti K."/>
            <person name="Salamov A."/>
            <person name="Andreopoulos B."/>
            <person name="Baker S."/>
            <person name="Barry K."/>
            <person name="Bills G."/>
            <person name="Bluhm B."/>
            <person name="Cannon C."/>
            <person name="Castanera R."/>
            <person name="Culley D."/>
            <person name="Daum C."/>
            <person name="Ezra D."/>
            <person name="Gonzalez J."/>
            <person name="Henrissat B."/>
            <person name="Kuo A."/>
            <person name="Liang C."/>
            <person name="Lipzen A."/>
            <person name="Lutzoni F."/>
            <person name="Magnuson J."/>
            <person name="Mondo S."/>
            <person name="Nolan M."/>
            <person name="Ohm R."/>
            <person name="Pangilinan J."/>
            <person name="Park H.-J."/>
            <person name="Ramirez L."/>
            <person name="Alfaro M."/>
            <person name="Sun H."/>
            <person name="Tritt A."/>
            <person name="Yoshinaga Y."/>
            <person name="Zwiers L.-H."/>
            <person name="Turgeon B."/>
            <person name="Goodwin S."/>
            <person name="Spatafora J."/>
            <person name="Crous P."/>
            <person name="Grigoriev I."/>
        </authorList>
    </citation>
    <scope>NUCLEOTIDE SEQUENCE</scope>
    <source>
        <strain evidence="1">CBS 690.94</strain>
    </source>
</reference>
<evidence type="ECO:0000313" key="2">
    <source>
        <dbReference type="Proteomes" id="UP000799764"/>
    </source>
</evidence>
<dbReference type="Proteomes" id="UP000799764">
    <property type="component" value="Unassembled WGS sequence"/>
</dbReference>
<gene>
    <name evidence="1" type="ORF">P171DRAFT_506319</name>
</gene>
<name>A0A9P4P545_9PLEO</name>